<dbReference type="RefSeq" id="XP_056069147.1">
    <property type="nucleotide sequence ID" value="XM_056217591.1"/>
</dbReference>
<evidence type="ECO:0000313" key="3">
    <source>
        <dbReference type="Proteomes" id="UP001140513"/>
    </source>
</evidence>
<proteinExistence type="predicted"/>
<dbReference type="GeneID" id="80912368"/>
<feature type="region of interest" description="Disordered" evidence="1">
    <location>
        <begin position="165"/>
        <end position="198"/>
    </location>
</feature>
<sequence>MPRRICPDAHPTPLTPLSVFSTIHITTVHEKLADLQRTVDARTQLVELAHQHPQRYHLDSWTTQAYHTYVSRRNNDFEELLAEIRLSVAYFGHINLPGRREFTDAVKDAGLYEEEVSLEQLLAWHDEAEHLRMAARNNCEWFVESGEYSDRRDGIFSPEWSFANSNAGGARASIEEVAPDEVQQTSDAATADNASGVE</sequence>
<keyword evidence="3" id="KW-1185">Reference proteome</keyword>
<gene>
    <name evidence="2" type="ORF">N0V89_008838</name>
</gene>
<evidence type="ECO:0000256" key="1">
    <source>
        <dbReference type="SAM" id="MobiDB-lite"/>
    </source>
</evidence>
<protein>
    <submittedName>
        <fullName evidence="2">Uncharacterized protein</fullName>
    </submittedName>
</protein>
<comment type="caution">
    <text evidence="2">The sequence shown here is derived from an EMBL/GenBank/DDBJ whole genome shotgun (WGS) entry which is preliminary data.</text>
</comment>
<name>A0A9W8XHI7_9PLEO</name>
<evidence type="ECO:0000313" key="2">
    <source>
        <dbReference type="EMBL" id="KAJ4350217.1"/>
    </source>
</evidence>
<dbReference type="Proteomes" id="UP001140513">
    <property type="component" value="Unassembled WGS sequence"/>
</dbReference>
<dbReference type="OrthoDB" id="10478465at2759"/>
<accession>A0A9W8XHI7</accession>
<organism evidence="2 3">
    <name type="scientific">Didymosphaeria variabile</name>
    <dbReference type="NCBI Taxonomy" id="1932322"/>
    <lineage>
        <taxon>Eukaryota</taxon>
        <taxon>Fungi</taxon>
        <taxon>Dikarya</taxon>
        <taxon>Ascomycota</taxon>
        <taxon>Pezizomycotina</taxon>
        <taxon>Dothideomycetes</taxon>
        <taxon>Pleosporomycetidae</taxon>
        <taxon>Pleosporales</taxon>
        <taxon>Massarineae</taxon>
        <taxon>Didymosphaeriaceae</taxon>
        <taxon>Didymosphaeria</taxon>
    </lineage>
</organism>
<dbReference type="AlphaFoldDB" id="A0A9W8XHI7"/>
<reference evidence="2" key="1">
    <citation type="submission" date="2022-10" db="EMBL/GenBank/DDBJ databases">
        <title>Tapping the CABI collections for fungal endophytes: first genome assemblies for Collariella, Neodidymelliopsis, Ascochyta clinopodiicola, Didymella pomorum, Didymosphaeria variabile, Neocosmospora piperis and Neocucurbitaria cava.</title>
        <authorList>
            <person name="Hill R."/>
        </authorList>
    </citation>
    <scope>NUCLEOTIDE SEQUENCE</scope>
    <source>
        <strain evidence="2">IMI 356815</strain>
    </source>
</reference>
<dbReference type="EMBL" id="JAPEUX010000006">
    <property type="protein sequence ID" value="KAJ4350217.1"/>
    <property type="molecule type" value="Genomic_DNA"/>
</dbReference>